<dbReference type="Proteomes" id="UP001172101">
    <property type="component" value="Unassembled WGS sequence"/>
</dbReference>
<dbReference type="GeneID" id="85317319"/>
<comment type="caution">
    <text evidence="1">The sequence shown here is derived from an EMBL/GenBank/DDBJ whole genome shotgun (WGS) entry which is preliminary data.</text>
</comment>
<evidence type="ECO:0000313" key="2">
    <source>
        <dbReference type="Proteomes" id="UP001172101"/>
    </source>
</evidence>
<keyword evidence="2" id="KW-1185">Reference proteome</keyword>
<protein>
    <submittedName>
        <fullName evidence="1">Uncharacterized protein</fullName>
    </submittedName>
</protein>
<accession>A0AA40E0K5</accession>
<dbReference type="EMBL" id="JAUIRO010000003">
    <property type="protein sequence ID" value="KAK0723499.1"/>
    <property type="molecule type" value="Genomic_DNA"/>
</dbReference>
<gene>
    <name evidence="1" type="ORF">B0T26DRAFT_262035</name>
</gene>
<sequence>MRDLGRVTQGPFPGLALRDLIAAEDGSTQADEIAQHRLLPDLDPAGDGGLVAPPEAVHGQRLVRPLEALPLAPQRRPARVVDAPACQRVTPLQAVLKHLHEDLPAVLHAALRQGPGVLELAVEDAQQDVGVGGRRCIRPWLVDDGGILRSSLPLVIRTSSWRVSSRGGRCPGAVPGGAHVRGHGHFKVVAGVDGGRECVARRYHDE</sequence>
<proteinExistence type="predicted"/>
<organism evidence="1 2">
    <name type="scientific">Lasiosphaeria miniovina</name>
    <dbReference type="NCBI Taxonomy" id="1954250"/>
    <lineage>
        <taxon>Eukaryota</taxon>
        <taxon>Fungi</taxon>
        <taxon>Dikarya</taxon>
        <taxon>Ascomycota</taxon>
        <taxon>Pezizomycotina</taxon>
        <taxon>Sordariomycetes</taxon>
        <taxon>Sordariomycetidae</taxon>
        <taxon>Sordariales</taxon>
        <taxon>Lasiosphaeriaceae</taxon>
        <taxon>Lasiosphaeria</taxon>
    </lineage>
</organism>
<evidence type="ECO:0000313" key="1">
    <source>
        <dbReference type="EMBL" id="KAK0723499.1"/>
    </source>
</evidence>
<reference evidence="1" key="1">
    <citation type="submission" date="2023-06" db="EMBL/GenBank/DDBJ databases">
        <title>Genome-scale phylogeny and comparative genomics of the fungal order Sordariales.</title>
        <authorList>
            <consortium name="Lawrence Berkeley National Laboratory"/>
            <person name="Hensen N."/>
            <person name="Bonometti L."/>
            <person name="Westerberg I."/>
            <person name="Brannstrom I.O."/>
            <person name="Guillou S."/>
            <person name="Cros-Aarteil S."/>
            <person name="Calhoun S."/>
            <person name="Haridas S."/>
            <person name="Kuo A."/>
            <person name="Mondo S."/>
            <person name="Pangilinan J."/>
            <person name="Riley R."/>
            <person name="LaButti K."/>
            <person name="Andreopoulos B."/>
            <person name="Lipzen A."/>
            <person name="Chen C."/>
            <person name="Yanf M."/>
            <person name="Daum C."/>
            <person name="Ng V."/>
            <person name="Clum A."/>
            <person name="Steindorff A."/>
            <person name="Ohm R."/>
            <person name="Martin F."/>
            <person name="Silar P."/>
            <person name="Natvig D."/>
            <person name="Lalanne C."/>
            <person name="Gautier V."/>
            <person name="Ament-velasquez S.L."/>
            <person name="Kruys A."/>
            <person name="Hutchinson M.I."/>
            <person name="Powell A.J."/>
            <person name="Barry K."/>
            <person name="Miller A.N."/>
            <person name="Grigoriev I.V."/>
            <person name="Debuchy R."/>
            <person name="Gladieux P."/>
            <person name="Thoren M.H."/>
            <person name="Johannesson H."/>
        </authorList>
    </citation>
    <scope>NUCLEOTIDE SEQUENCE</scope>
    <source>
        <strain evidence="1">SMH2392-1A</strain>
    </source>
</reference>
<dbReference type="AlphaFoldDB" id="A0AA40E0K5"/>
<dbReference type="RefSeq" id="XP_060299423.1">
    <property type="nucleotide sequence ID" value="XM_060434049.1"/>
</dbReference>
<name>A0AA40E0K5_9PEZI</name>